<feature type="non-terminal residue" evidence="2">
    <location>
        <position position="319"/>
    </location>
</feature>
<gene>
    <name evidence="2" type="ORF">THAOC_11209</name>
</gene>
<comment type="caution">
    <text evidence="2">The sequence shown here is derived from an EMBL/GenBank/DDBJ whole genome shotgun (WGS) entry which is preliminary data.</text>
</comment>
<evidence type="ECO:0000313" key="3">
    <source>
        <dbReference type="Proteomes" id="UP000266841"/>
    </source>
</evidence>
<feature type="compositionally biased region" description="Acidic residues" evidence="1">
    <location>
        <begin position="165"/>
        <end position="191"/>
    </location>
</feature>
<dbReference type="EMBL" id="AGNL01012716">
    <property type="protein sequence ID" value="EJK67721.1"/>
    <property type="molecule type" value="Genomic_DNA"/>
</dbReference>
<evidence type="ECO:0000256" key="1">
    <source>
        <dbReference type="SAM" id="MobiDB-lite"/>
    </source>
</evidence>
<dbReference type="AlphaFoldDB" id="K0T345"/>
<reference evidence="2 3" key="1">
    <citation type="journal article" date="2012" name="Genome Biol.">
        <title>Genome and low-iron response of an oceanic diatom adapted to chronic iron limitation.</title>
        <authorList>
            <person name="Lommer M."/>
            <person name="Specht M."/>
            <person name="Roy A.S."/>
            <person name="Kraemer L."/>
            <person name="Andreson R."/>
            <person name="Gutowska M.A."/>
            <person name="Wolf J."/>
            <person name="Bergner S.V."/>
            <person name="Schilhabel M.B."/>
            <person name="Klostermeier U.C."/>
            <person name="Beiko R.G."/>
            <person name="Rosenstiel P."/>
            <person name="Hippler M."/>
            <person name="Laroche J."/>
        </authorList>
    </citation>
    <scope>NUCLEOTIDE SEQUENCE [LARGE SCALE GENOMIC DNA]</scope>
    <source>
        <strain evidence="2 3">CCMP1005</strain>
    </source>
</reference>
<accession>K0T345</accession>
<protein>
    <submittedName>
        <fullName evidence="2">Uncharacterized protein</fullName>
    </submittedName>
</protein>
<evidence type="ECO:0000313" key="2">
    <source>
        <dbReference type="EMBL" id="EJK67721.1"/>
    </source>
</evidence>
<feature type="region of interest" description="Disordered" evidence="1">
    <location>
        <begin position="156"/>
        <end position="226"/>
    </location>
</feature>
<keyword evidence="3" id="KW-1185">Reference proteome</keyword>
<organism evidence="2 3">
    <name type="scientific">Thalassiosira oceanica</name>
    <name type="common">Marine diatom</name>
    <dbReference type="NCBI Taxonomy" id="159749"/>
    <lineage>
        <taxon>Eukaryota</taxon>
        <taxon>Sar</taxon>
        <taxon>Stramenopiles</taxon>
        <taxon>Ochrophyta</taxon>
        <taxon>Bacillariophyta</taxon>
        <taxon>Coscinodiscophyceae</taxon>
        <taxon>Thalassiosirophycidae</taxon>
        <taxon>Thalassiosirales</taxon>
        <taxon>Thalassiosiraceae</taxon>
        <taxon>Thalassiosira</taxon>
    </lineage>
</organism>
<name>K0T345_THAOC</name>
<proteinExistence type="predicted"/>
<dbReference type="Proteomes" id="UP000266841">
    <property type="component" value="Unassembled WGS sequence"/>
</dbReference>
<sequence length="319" mass="34025">MIANSKSLQHLRALEAALAGTLAGGIINGRGRITLEDGKTLVFRDGHFELLTDEDVDGDARALGIGELETLTTTELVVTRGKYKGRPAQVLGNNGKGQIEASGSRWAPPGCAAARASALHKQPTRNPEVALPGNILARLSRAKALSLIEAARLPPLAAPPVAPQPEEEVVEPAEAPEEAPEPPAGGEDEDVHFDGGGEFDSTTRSRTTQFRQRKEGEPSVKGGVRHHGIVGVESSSCNEAGQVGHDLPAPHPPARSQHYSPNMLGPRSIAASPNLFWNVPPDNRFDQPTTVIKTLVLFVMFVVLSSDLPFLLFDDFTET</sequence>